<reference evidence="3" key="1">
    <citation type="journal article" date="2019" name="Int. J. Food Microbiol.">
        <title>Developing a novel molecular serotyping system based on capsular polysaccharide synthesis gene clusters of Vibrio parahaemolyticus.</title>
        <authorList>
            <person name="Pang Y."/>
            <person name="Guo X."/>
            <person name="Tian X."/>
            <person name="Liu F."/>
            <person name="Wang L."/>
            <person name="Wu J."/>
            <person name="Zhang S."/>
            <person name="Li S."/>
            <person name="Liu B."/>
        </authorList>
    </citation>
    <scope>NUCLEOTIDE SEQUENCE</scope>
    <source>
        <strain evidence="3">G3672</strain>
    </source>
</reference>
<dbReference type="Gene3D" id="3.40.50.2000">
    <property type="entry name" value="Glycogen Phosphorylase B"/>
    <property type="match status" value="2"/>
</dbReference>
<keyword evidence="1" id="KW-0812">Transmembrane</keyword>
<sequence>MNKRIIYFGNIFNNSGPSIVNRNLYAELSDSVFFFEDKSWLGKLRTLYKVLYSDVVVLSGLGILNFLGLIVGFLSRKKIVYLMHGAIKIEEEFRNYSLASRMFEYFSLMIASKIYCVSKSYKLLVINKLCYRKYANKIVIIPLGFQSEVAPNEILNGSGEADKEKLVIVTVGGGRREKNILSLCRVLSSLDLNIELRVIGPDGLDTNEIKKFDFVNYLGTVHHTELMGLFSTSNLYIQYSLVDSFGLAPLEAVQQGCNLLVTKEVGLSDFLPSSAIVDGGDRADLQKKLYIRNSREVLLHINNVLDDWSEVADKYYKSWVSL</sequence>
<proteinExistence type="predicted"/>
<dbReference type="AlphaFoldDB" id="A0A5P4SC77"/>
<gene>
    <name evidence="3" type="primary">rfaB</name>
</gene>
<dbReference type="PANTHER" id="PTHR45947:SF3">
    <property type="entry name" value="SULFOQUINOVOSYL TRANSFERASE SQD2"/>
    <property type="match status" value="1"/>
</dbReference>
<feature type="domain" description="Glycosyl transferase family 1" evidence="2">
    <location>
        <begin position="159"/>
        <end position="269"/>
    </location>
</feature>
<evidence type="ECO:0000313" key="3">
    <source>
        <dbReference type="EMBL" id="QFC18391.1"/>
    </source>
</evidence>
<dbReference type="Pfam" id="PF00534">
    <property type="entry name" value="Glycos_transf_1"/>
    <property type="match status" value="1"/>
</dbReference>
<protein>
    <submittedName>
        <fullName evidence="3">Glycosyl transferase group 1</fullName>
    </submittedName>
</protein>
<dbReference type="InterPro" id="IPR001296">
    <property type="entry name" value="Glyco_trans_1"/>
</dbReference>
<accession>A0A5P4SC77</accession>
<organism evidence="3">
    <name type="scientific">Vibrio parahaemolyticus</name>
    <dbReference type="NCBI Taxonomy" id="670"/>
    <lineage>
        <taxon>Bacteria</taxon>
        <taxon>Pseudomonadati</taxon>
        <taxon>Pseudomonadota</taxon>
        <taxon>Gammaproteobacteria</taxon>
        <taxon>Vibrionales</taxon>
        <taxon>Vibrionaceae</taxon>
        <taxon>Vibrio</taxon>
    </lineage>
</organism>
<dbReference type="RefSeq" id="WP_069521839.1">
    <property type="nucleotide sequence ID" value="NZ_MIRS01000068.1"/>
</dbReference>
<dbReference type="PANTHER" id="PTHR45947">
    <property type="entry name" value="SULFOQUINOVOSYL TRANSFERASE SQD2"/>
    <property type="match status" value="1"/>
</dbReference>
<keyword evidence="3" id="KW-0808">Transferase</keyword>
<name>A0A5P4SC77_VIBPH</name>
<dbReference type="SUPFAM" id="SSF53756">
    <property type="entry name" value="UDP-Glycosyltransferase/glycogen phosphorylase"/>
    <property type="match status" value="1"/>
</dbReference>
<dbReference type="InterPro" id="IPR050194">
    <property type="entry name" value="Glycosyltransferase_grp1"/>
</dbReference>
<keyword evidence="1" id="KW-0472">Membrane</keyword>
<evidence type="ECO:0000259" key="2">
    <source>
        <dbReference type="Pfam" id="PF00534"/>
    </source>
</evidence>
<feature type="transmembrane region" description="Helical" evidence="1">
    <location>
        <begin position="50"/>
        <end position="74"/>
    </location>
</feature>
<dbReference type="EMBL" id="MK482097">
    <property type="protein sequence ID" value="QFC18391.1"/>
    <property type="molecule type" value="Genomic_DNA"/>
</dbReference>
<evidence type="ECO:0000256" key="1">
    <source>
        <dbReference type="SAM" id="Phobius"/>
    </source>
</evidence>
<keyword evidence="1" id="KW-1133">Transmembrane helix</keyword>
<dbReference type="GO" id="GO:0016757">
    <property type="term" value="F:glycosyltransferase activity"/>
    <property type="evidence" value="ECO:0007669"/>
    <property type="project" value="InterPro"/>
</dbReference>
<dbReference type="CDD" id="cd03801">
    <property type="entry name" value="GT4_PimA-like"/>
    <property type="match status" value="1"/>
</dbReference>